<sequence>MKAKRPSLVIVDVRQIDNGEVIGREFVEGDVATAFLASLFDNNRQQVTVVFANGQVRGLEISTDDAPPEDAQRIIREFGLRKHNLLEELKNYEKPDQEDAERSQIPANTVLDCGLDLSLDKGLCLQLSVTNNIPIRSAVIFAEGVFPSESYVIHPNFVETSELAAYICPGKDMMTDLHIKVLVGFSYAKQLHVFEVTKVLPRFATYLYMDNLKEEPQSYVEFDLGFRPDNLKFMDWLLINFILSEDVLAPHFEDESGSFRILFMCMRNHEGLVIEIGPKGECVIRHNDIDACGGLLQSLAEALGITELKSSAHFPACLQIVQNVINTIDEKYEINDRLAAEWADRLNAVRETTVRAEDFLVLRNATNAKKLYVRMAILNREIVQQHAVRMNAREALLDSLKLLNVAIEQNARLRIGNAASELIKECRKAIVMENNLTLPKLLQYGV</sequence>
<evidence type="ECO:0000259" key="3">
    <source>
        <dbReference type="Pfam" id="PF23353"/>
    </source>
</evidence>
<evidence type="ECO:0000259" key="2">
    <source>
        <dbReference type="Pfam" id="PF23350"/>
    </source>
</evidence>
<dbReference type="AlphaFoldDB" id="A0A914EBM6"/>
<dbReference type="InterPro" id="IPR055380">
    <property type="entry name" value="BBS2_hp_dom"/>
</dbReference>
<proteinExistence type="predicted"/>
<feature type="domain" description="BBS2 platform" evidence="2">
    <location>
        <begin position="206"/>
        <end position="302"/>
    </location>
</feature>
<dbReference type="GO" id="GO:0016020">
    <property type="term" value="C:membrane"/>
    <property type="evidence" value="ECO:0007669"/>
    <property type="project" value="TreeGrafter"/>
</dbReference>
<dbReference type="InterPro" id="IPR016616">
    <property type="entry name" value="Bardet-Biedl_syndrome_2_prot"/>
</dbReference>
<dbReference type="PANTHER" id="PTHR32465:SF0">
    <property type="entry name" value="BARDET-BIEDL SYNDROME 2 PROTEIN"/>
    <property type="match status" value="1"/>
</dbReference>
<dbReference type="InterPro" id="IPR055379">
    <property type="entry name" value="BBS2_pf_dom"/>
</dbReference>
<dbReference type="GO" id="GO:1905515">
    <property type="term" value="P:non-motile cilium assembly"/>
    <property type="evidence" value="ECO:0007669"/>
    <property type="project" value="InterPro"/>
</dbReference>
<dbReference type="Pfam" id="PF14782">
    <property type="entry name" value="BBS2_GAE"/>
    <property type="match status" value="1"/>
</dbReference>
<organism evidence="4 5">
    <name type="scientific">Acrobeloides nanus</name>
    <dbReference type="NCBI Taxonomy" id="290746"/>
    <lineage>
        <taxon>Eukaryota</taxon>
        <taxon>Metazoa</taxon>
        <taxon>Ecdysozoa</taxon>
        <taxon>Nematoda</taxon>
        <taxon>Chromadorea</taxon>
        <taxon>Rhabditida</taxon>
        <taxon>Tylenchina</taxon>
        <taxon>Cephalobomorpha</taxon>
        <taxon>Cephaloboidea</taxon>
        <taxon>Cephalobidae</taxon>
        <taxon>Acrobeloides</taxon>
    </lineage>
</organism>
<dbReference type="Proteomes" id="UP000887540">
    <property type="component" value="Unplaced"/>
</dbReference>
<dbReference type="WBParaSite" id="ACRNAN_scaffold668.g8763.t1">
    <property type="protein sequence ID" value="ACRNAN_scaffold668.g8763.t1"/>
    <property type="gene ID" value="ACRNAN_scaffold668.g8763"/>
</dbReference>
<dbReference type="GO" id="GO:0036064">
    <property type="term" value="C:ciliary basal body"/>
    <property type="evidence" value="ECO:0007669"/>
    <property type="project" value="TreeGrafter"/>
</dbReference>
<dbReference type="GO" id="GO:0043005">
    <property type="term" value="C:neuron projection"/>
    <property type="evidence" value="ECO:0007669"/>
    <property type="project" value="TreeGrafter"/>
</dbReference>
<dbReference type="GO" id="GO:0034464">
    <property type="term" value="C:BBSome"/>
    <property type="evidence" value="ECO:0007669"/>
    <property type="project" value="InterPro"/>
</dbReference>
<evidence type="ECO:0000313" key="4">
    <source>
        <dbReference type="Proteomes" id="UP000887540"/>
    </source>
</evidence>
<dbReference type="Pfam" id="PF23350">
    <property type="entry name" value="BBS2_pf"/>
    <property type="match status" value="1"/>
</dbReference>
<evidence type="ECO:0000259" key="1">
    <source>
        <dbReference type="Pfam" id="PF14782"/>
    </source>
</evidence>
<reference evidence="5" key="1">
    <citation type="submission" date="2022-11" db="UniProtKB">
        <authorList>
            <consortium name="WormBaseParasite"/>
        </authorList>
    </citation>
    <scope>IDENTIFICATION</scope>
</reference>
<dbReference type="GO" id="GO:0031514">
    <property type="term" value="C:motile cilium"/>
    <property type="evidence" value="ECO:0007669"/>
    <property type="project" value="TreeGrafter"/>
</dbReference>
<dbReference type="InterPro" id="IPR029333">
    <property type="entry name" value="BBS2_GAE_dom"/>
</dbReference>
<feature type="domain" description="BBS2 hairpin" evidence="3">
    <location>
        <begin position="315"/>
        <end position="412"/>
    </location>
</feature>
<dbReference type="Pfam" id="PF23353">
    <property type="entry name" value="BBS2_hp"/>
    <property type="match status" value="1"/>
</dbReference>
<protein>
    <submittedName>
        <fullName evidence="5">Ciliary BBSome complex subunit 2 C-terminal domain-containing protein</fullName>
    </submittedName>
</protein>
<accession>A0A914EBM6</accession>
<keyword evidence="4" id="KW-1185">Reference proteome</keyword>
<evidence type="ECO:0000313" key="5">
    <source>
        <dbReference type="WBParaSite" id="ACRNAN_scaffold668.g8763.t1"/>
    </source>
</evidence>
<feature type="domain" description="BBS2 GAE" evidence="1">
    <location>
        <begin position="121"/>
        <end position="203"/>
    </location>
</feature>
<name>A0A914EBM6_9BILA</name>
<dbReference type="PANTHER" id="PTHR32465">
    <property type="entry name" value="BARDET-BIEDL SYNDROME 2 PROTEIN"/>
    <property type="match status" value="1"/>
</dbReference>